<evidence type="ECO:0000256" key="1">
    <source>
        <dbReference type="ARBA" id="ARBA00022460"/>
    </source>
</evidence>
<dbReference type="VEuPathDB" id="VectorBase:GMOY010403"/>
<evidence type="ECO:0000256" key="3">
    <source>
        <dbReference type="SAM" id="MobiDB-lite"/>
    </source>
</evidence>
<keyword evidence="6" id="KW-1185">Reference proteome</keyword>
<dbReference type="InterPro" id="IPR050468">
    <property type="entry name" value="Cuticle_Struct_Prot"/>
</dbReference>
<dbReference type="PANTHER" id="PTHR10380">
    <property type="entry name" value="CUTICLE PROTEIN"/>
    <property type="match status" value="1"/>
</dbReference>
<keyword evidence="4" id="KW-0732">Signal</keyword>
<dbReference type="PhylomeDB" id="A0A1B0GAR9"/>
<feature type="region of interest" description="Disordered" evidence="3">
    <location>
        <begin position="106"/>
        <end position="125"/>
    </location>
</feature>
<dbReference type="GO" id="GO:0008010">
    <property type="term" value="F:structural constituent of chitin-based larval cuticle"/>
    <property type="evidence" value="ECO:0007669"/>
    <property type="project" value="TreeGrafter"/>
</dbReference>
<dbReference type="STRING" id="37546.A0A1B0GAR9"/>
<name>A0A1B0GAR9_GLOMM</name>
<reference evidence="5" key="1">
    <citation type="submission" date="2020-05" db="UniProtKB">
        <authorList>
            <consortium name="EnsemblMetazoa"/>
        </authorList>
    </citation>
    <scope>IDENTIFICATION</scope>
    <source>
        <strain evidence="5">Yale</strain>
    </source>
</reference>
<accession>A0A1B0GAR9</accession>
<dbReference type="GO" id="GO:0062129">
    <property type="term" value="C:chitin-based extracellular matrix"/>
    <property type="evidence" value="ECO:0007669"/>
    <property type="project" value="TreeGrafter"/>
</dbReference>
<dbReference type="PROSITE" id="PS00233">
    <property type="entry name" value="CHIT_BIND_RR_1"/>
    <property type="match status" value="2"/>
</dbReference>
<keyword evidence="1 2" id="KW-0193">Cuticle</keyword>
<dbReference type="InterPro" id="IPR000618">
    <property type="entry name" value="Insect_cuticle"/>
</dbReference>
<dbReference type="PROSITE" id="PS51155">
    <property type="entry name" value="CHIT_BIND_RR_2"/>
    <property type="match status" value="2"/>
</dbReference>
<evidence type="ECO:0000313" key="5">
    <source>
        <dbReference type="EnsemblMetazoa" id="GMOY010403-PA"/>
    </source>
</evidence>
<dbReference type="Pfam" id="PF00379">
    <property type="entry name" value="Chitin_bind_4"/>
    <property type="match status" value="2"/>
</dbReference>
<dbReference type="Proteomes" id="UP000092444">
    <property type="component" value="Unassembled WGS sequence"/>
</dbReference>
<feature type="chain" id="PRO_5012995072" description="Cuticle protein 6" evidence="4">
    <location>
        <begin position="16"/>
        <end position="429"/>
    </location>
</feature>
<protein>
    <recommendedName>
        <fullName evidence="7">Cuticle protein 6</fullName>
    </recommendedName>
</protein>
<evidence type="ECO:0000256" key="4">
    <source>
        <dbReference type="SAM" id="SignalP"/>
    </source>
</evidence>
<dbReference type="EMBL" id="CCAG010015502">
    <property type="status" value="NOT_ANNOTATED_CDS"/>
    <property type="molecule type" value="Genomic_DNA"/>
</dbReference>
<dbReference type="AlphaFoldDB" id="A0A1B0GAR9"/>
<dbReference type="EnsemblMetazoa" id="GMOY010403-RA">
    <property type="protein sequence ID" value="GMOY010403-PA"/>
    <property type="gene ID" value="GMOY010403"/>
</dbReference>
<dbReference type="PANTHER" id="PTHR10380:SF196">
    <property type="entry name" value="CUTICULAR PROTEIN 72EA"/>
    <property type="match status" value="1"/>
</dbReference>
<proteinExistence type="predicted"/>
<feature type="signal peptide" evidence="4">
    <location>
        <begin position="1"/>
        <end position="15"/>
    </location>
</feature>
<organism evidence="5 6">
    <name type="scientific">Glossina morsitans morsitans</name>
    <name type="common">Savannah tsetse fly</name>
    <dbReference type="NCBI Taxonomy" id="37546"/>
    <lineage>
        <taxon>Eukaryota</taxon>
        <taxon>Metazoa</taxon>
        <taxon>Ecdysozoa</taxon>
        <taxon>Arthropoda</taxon>
        <taxon>Hexapoda</taxon>
        <taxon>Insecta</taxon>
        <taxon>Pterygota</taxon>
        <taxon>Neoptera</taxon>
        <taxon>Endopterygota</taxon>
        <taxon>Diptera</taxon>
        <taxon>Brachycera</taxon>
        <taxon>Muscomorpha</taxon>
        <taxon>Hippoboscoidea</taxon>
        <taxon>Glossinidae</taxon>
        <taxon>Glossina</taxon>
    </lineage>
</organism>
<sequence length="429" mass="47246">MRFFVLCAFFTLAAASKTHFLPVTTSSQLLLLNNNPLVQAPPVTEYREQDSKGFYSYGYKGDSSAKAEYSTTDGSSKGFYSYVDSDGKLQTVKYEAGRNQGFQATATNLPTAPMDTNRPPEPVKDTPEVELAKQAHFEAYREAALKAALHPDTGAELNDGNDYNLAAEQPQSRLNVELQQNTRDLLINRQNLPTLADTTYYYPLSKITRAGTASSHLKSPVFVITSQHAQLQQYHNQDALGQYSYGYSEPLSAKEETRTADGITKGSYSYIDANGLLQTVDYTADSNGFRVAATNLPFDTQEMPQIVTDTPEVRKAREQHLAAHQAILTGDYSASDILPQPVEDTPEVAAAKEEFFARFKAEEERHNLLHNTATVQSEDFLSAAVSLPLVIPTAVKAFKSSAIGSDNGLTYAYHLAAPIKLKHFYIPVV</sequence>
<dbReference type="InterPro" id="IPR031311">
    <property type="entry name" value="CHIT_BIND_RR_consensus"/>
</dbReference>
<evidence type="ECO:0000256" key="2">
    <source>
        <dbReference type="PROSITE-ProRule" id="PRU00497"/>
    </source>
</evidence>
<evidence type="ECO:0008006" key="7">
    <source>
        <dbReference type="Google" id="ProtNLM"/>
    </source>
</evidence>
<evidence type="ECO:0000313" key="6">
    <source>
        <dbReference type="Proteomes" id="UP000092444"/>
    </source>
</evidence>